<evidence type="ECO:0000256" key="5">
    <source>
        <dbReference type="ARBA" id="ARBA00033740"/>
    </source>
</evidence>
<dbReference type="PANTHER" id="PTHR11525:SF0">
    <property type="entry name" value="FARNESYL PYROPHOSPHATE SYNTHASE"/>
    <property type="match status" value="1"/>
</dbReference>
<evidence type="ECO:0000256" key="6">
    <source>
        <dbReference type="ARBA" id="ARBA00034546"/>
    </source>
</evidence>
<dbReference type="PROSITE" id="PS00723">
    <property type="entry name" value="POLYPRENYL_SYNTHASE_1"/>
    <property type="match status" value="1"/>
</dbReference>
<dbReference type="InterPro" id="IPR039702">
    <property type="entry name" value="FPS1-like"/>
</dbReference>
<evidence type="ECO:0000256" key="2">
    <source>
        <dbReference type="ARBA" id="ARBA00022679"/>
    </source>
</evidence>
<dbReference type="GO" id="GO:0004161">
    <property type="term" value="F:dimethylallyltranstransferase activity"/>
    <property type="evidence" value="ECO:0007669"/>
    <property type="project" value="TreeGrafter"/>
</dbReference>
<keyword evidence="3" id="KW-0479">Metal-binding</keyword>
<dbReference type="InterPro" id="IPR008949">
    <property type="entry name" value="Isoprenoid_synthase_dom_sf"/>
</dbReference>
<dbReference type="SFLD" id="SFLDG01017">
    <property type="entry name" value="Polyprenyl_Transferase_Like"/>
    <property type="match status" value="1"/>
</dbReference>
<dbReference type="GO" id="GO:0045337">
    <property type="term" value="P:farnesyl diphosphate biosynthetic process"/>
    <property type="evidence" value="ECO:0007669"/>
    <property type="project" value="TreeGrafter"/>
</dbReference>
<keyword evidence="2 7" id="KW-0808">Transferase</keyword>
<name>A0A226DVN9_FOLCA</name>
<reference evidence="8 9" key="1">
    <citation type="submission" date="2015-12" db="EMBL/GenBank/DDBJ databases">
        <title>The genome of Folsomia candida.</title>
        <authorList>
            <person name="Faddeeva A."/>
            <person name="Derks M.F."/>
            <person name="Anvar Y."/>
            <person name="Smit S."/>
            <person name="Van Straalen N."/>
            <person name="Roelofs D."/>
        </authorList>
    </citation>
    <scope>NUCLEOTIDE SEQUENCE [LARGE SCALE GENOMIC DNA]</scope>
    <source>
        <strain evidence="8 9">VU population</strain>
        <tissue evidence="8">Whole body</tissue>
    </source>
</reference>
<evidence type="ECO:0000256" key="1">
    <source>
        <dbReference type="ARBA" id="ARBA00001946"/>
    </source>
</evidence>
<dbReference type="GO" id="GO:0046872">
    <property type="term" value="F:metal ion binding"/>
    <property type="evidence" value="ECO:0007669"/>
    <property type="project" value="UniProtKB-KW"/>
</dbReference>
<gene>
    <name evidence="8" type="ORF">Fcan01_15790</name>
</gene>
<organism evidence="8 9">
    <name type="scientific">Folsomia candida</name>
    <name type="common">Springtail</name>
    <dbReference type="NCBI Taxonomy" id="158441"/>
    <lineage>
        <taxon>Eukaryota</taxon>
        <taxon>Metazoa</taxon>
        <taxon>Ecdysozoa</taxon>
        <taxon>Arthropoda</taxon>
        <taxon>Hexapoda</taxon>
        <taxon>Collembola</taxon>
        <taxon>Entomobryomorpha</taxon>
        <taxon>Isotomoidea</taxon>
        <taxon>Isotomidae</taxon>
        <taxon>Proisotominae</taxon>
        <taxon>Folsomia</taxon>
    </lineage>
</organism>
<dbReference type="Proteomes" id="UP000198287">
    <property type="component" value="Unassembled WGS sequence"/>
</dbReference>
<dbReference type="CDD" id="cd00685">
    <property type="entry name" value="Trans_IPPS_HT"/>
    <property type="match status" value="1"/>
</dbReference>
<dbReference type="SFLD" id="SFLDS00005">
    <property type="entry name" value="Isoprenoid_Synthase_Type_I"/>
    <property type="match status" value="1"/>
</dbReference>
<comment type="pathway">
    <text evidence="5">Pheromone biosynthesis.</text>
</comment>
<keyword evidence="4" id="KW-0460">Magnesium</keyword>
<proteinExistence type="inferred from homology"/>
<dbReference type="Gene3D" id="1.10.600.10">
    <property type="entry name" value="Farnesyl Diphosphate Synthase"/>
    <property type="match status" value="1"/>
</dbReference>
<dbReference type="SUPFAM" id="SSF48576">
    <property type="entry name" value="Terpenoid synthases"/>
    <property type="match status" value="1"/>
</dbReference>
<sequence>MYKILIQLTYRMVPALATILDIFDTLLSKIIGTSSPVTKRIENNFKRILTTELFTPEGETLFRPTFQKLKLDLNQVCEKWDLVESIDWFENVLDYNVPHGKLQRGLLLVNTFKALANNPTEEQIHCSRVLGWCGELLQSCSLVADDMMDSSPLRRGRPSWYKVDSVGMNAINDAFYLESSVYYLLKKYFGGTPVYTDLVDAFHETTLKTIFGQNLDVMASKKKLEDRFKMESFSRIAKYKTSYYTFVMPLRLGAILAGLKDSKLYGKIETIGLLLGNIFQAQDDFLDVYGDPAKTGKKGTDISEGKCTWLICKAMELADHDQRAILEQNYGKQDDESVLIVKSIFQELQIDERFRQYRSESMDKIRAQISSINGRNIRLQAILKLLVERLAI</sequence>
<dbReference type="AlphaFoldDB" id="A0A226DVN9"/>
<accession>A0A226DVN9</accession>
<evidence type="ECO:0000313" key="8">
    <source>
        <dbReference type="EMBL" id="OXA49522.1"/>
    </source>
</evidence>
<evidence type="ECO:0000256" key="7">
    <source>
        <dbReference type="RuleBase" id="RU004466"/>
    </source>
</evidence>
<dbReference type="GO" id="GO:0004337">
    <property type="term" value="F:(2E,6E)-farnesyl diphosphate synthase activity"/>
    <property type="evidence" value="ECO:0007669"/>
    <property type="project" value="TreeGrafter"/>
</dbReference>
<dbReference type="STRING" id="158441.A0A226DVN9"/>
<dbReference type="InterPro" id="IPR033749">
    <property type="entry name" value="Polyprenyl_synt_CS"/>
</dbReference>
<dbReference type="PANTHER" id="PTHR11525">
    <property type="entry name" value="FARNESYL-PYROPHOSPHATE SYNTHETASE"/>
    <property type="match status" value="1"/>
</dbReference>
<evidence type="ECO:0000256" key="3">
    <source>
        <dbReference type="ARBA" id="ARBA00022723"/>
    </source>
</evidence>
<dbReference type="GO" id="GO:0042811">
    <property type="term" value="P:pheromone biosynthetic process"/>
    <property type="evidence" value="ECO:0007669"/>
    <property type="project" value="UniProtKB-ARBA"/>
</dbReference>
<protein>
    <recommendedName>
        <fullName evidence="6">Farnesyl pyrophosphate synthase</fullName>
    </recommendedName>
</protein>
<dbReference type="OMA" id="NEASHRT"/>
<evidence type="ECO:0000313" key="9">
    <source>
        <dbReference type="Proteomes" id="UP000198287"/>
    </source>
</evidence>
<dbReference type="InterPro" id="IPR000092">
    <property type="entry name" value="Polyprenyl_synt"/>
</dbReference>
<comment type="cofactor">
    <cofactor evidence="1">
        <name>Mg(2+)</name>
        <dbReference type="ChEBI" id="CHEBI:18420"/>
    </cofactor>
</comment>
<comment type="similarity">
    <text evidence="7">Belongs to the FPP/GGPP synthase family.</text>
</comment>
<evidence type="ECO:0000256" key="4">
    <source>
        <dbReference type="ARBA" id="ARBA00022842"/>
    </source>
</evidence>
<keyword evidence="9" id="KW-1185">Reference proteome</keyword>
<comment type="caution">
    <text evidence="8">The sequence shown here is derived from an EMBL/GenBank/DDBJ whole genome shotgun (WGS) entry which is preliminary data.</text>
</comment>
<dbReference type="OrthoDB" id="10257492at2759"/>
<dbReference type="Pfam" id="PF00348">
    <property type="entry name" value="polyprenyl_synt"/>
    <property type="match status" value="1"/>
</dbReference>
<dbReference type="GO" id="GO:0005737">
    <property type="term" value="C:cytoplasm"/>
    <property type="evidence" value="ECO:0007669"/>
    <property type="project" value="TreeGrafter"/>
</dbReference>
<dbReference type="EMBL" id="LNIX01000010">
    <property type="protein sequence ID" value="OXA49522.1"/>
    <property type="molecule type" value="Genomic_DNA"/>
</dbReference>